<evidence type="ECO:0000313" key="4">
    <source>
        <dbReference type="Proteomes" id="UP001499987"/>
    </source>
</evidence>
<feature type="transmembrane region" description="Helical" evidence="2">
    <location>
        <begin position="142"/>
        <end position="165"/>
    </location>
</feature>
<comment type="caution">
    <text evidence="3">The sequence shown here is derived from an EMBL/GenBank/DDBJ whole genome shotgun (WGS) entry which is preliminary data.</text>
</comment>
<accession>A0ABN1TUC4</accession>
<keyword evidence="2" id="KW-0472">Membrane</keyword>
<dbReference type="EMBL" id="BAAALD010000059">
    <property type="protein sequence ID" value="GAA1103357.1"/>
    <property type="molecule type" value="Genomic_DNA"/>
</dbReference>
<gene>
    <name evidence="3" type="ORF">GCM10009663_52270</name>
</gene>
<dbReference type="RefSeq" id="WP_344626128.1">
    <property type="nucleotide sequence ID" value="NZ_BAAALD010000059.1"/>
</dbReference>
<reference evidence="3 4" key="1">
    <citation type="journal article" date="2019" name="Int. J. Syst. Evol. Microbiol.">
        <title>The Global Catalogue of Microorganisms (GCM) 10K type strain sequencing project: providing services to taxonomists for standard genome sequencing and annotation.</title>
        <authorList>
            <consortium name="The Broad Institute Genomics Platform"/>
            <consortium name="The Broad Institute Genome Sequencing Center for Infectious Disease"/>
            <person name="Wu L."/>
            <person name="Ma J."/>
        </authorList>
    </citation>
    <scope>NUCLEOTIDE SEQUENCE [LARGE SCALE GENOMIC DNA]</scope>
    <source>
        <strain evidence="3 4">JCM 13002</strain>
    </source>
</reference>
<keyword evidence="4" id="KW-1185">Reference proteome</keyword>
<feature type="region of interest" description="Disordered" evidence="1">
    <location>
        <begin position="1"/>
        <end position="20"/>
    </location>
</feature>
<organism evidence="3 4">
    <name type="scientific">Kitasatospora arboriphila</name>
    <dbReference type="NCBI Taxonomy" id="258052"/>
    <lineage>
        <taxon>Bacteria</taxon>
        <taxon>Bacillati</taxon>
        <taxon>Actinomycetota</taxon>
        <taxon>Actinomycetes</taxon>
        <taxon>Kitasatosporales</taxon>
        <taxon>Streptomycetaceae</taxon>
        <taxon>Kitasatospora</taxon>
    </lineage>
</organism>
<keyword evidence="2" id="KW-0812">Transmembrane</keyword>
<evidence type="ECO:0000256" key="2">
    <source>
        <dbReference type="SAM" id="Phobius"/>
    </source>
</evidence>
<feature type="transmembrane region" description="Helical" evidence="2">
    <location>
        <begin position="74"/>
        <end position="94"/>
    </location>
</feature>
<dbReference type="Proteomes" id="UP001499987">
    <property type="component" value="Unassembled WGS sequence"/>
</dbReference>
<sequence>MPGRPPANPHAATTPDGPAPGYDPPARWWTILRHALSIAVTTAVIVTAFTVLTLPLAAVFLLDDVFVVRDFAEAVLIALGVGFAASVLVFPVAFGFERRVMRGGTAWKALAACAPVAAPITAALILASLFEFQPSAAVGNALDIAVLLLVSFSVYWLALWSLNALRHGARRLCRRVAG</sequence>
<proteinExistence type="predicted"/>
<keyword evidence="2" id="KW-1133">Transmembrane helix</keyword>
<protein>
    <submittedName>
        <fullName evidence="3">Uncharacterized protein</fullName>
    </submittedName>
</protein>
<feature type="transmembrane region" description="Helical" evidence="2">
    <location>
        <begin position="35"/>
        <end position="62"/>
    </location>
</feature>
<name>A0ABN1TUC4_9ACTN</name>
<evidence type="ECO:0000313" key="3">
    <source>
        <dbReference type="EMBL" id="GAA1103357.1"/>
    </source>
</evidence>
<evidence type="ECO:0000256" key="1">
    <source>
        <dbReference type="SAM" id="MobiDB-lite"/>
    </source>
</evidence>
<feature type="transmembrane region" description="Helical" evidence="2">
    <location>
        <begin position="106"/>
        <end position="130"/>
    </location>
</feature>